<evidence type="ECO:0000256" key="4">
    <source>
        <dbReference type="ARBA" id="ARBA00022771"/>
    </source>
</evidence>
<keyword evidence="4 8" id="KW-0863">Zinc-finger</keyword>
<evidence type="ECO:0000256" key="9">
    <source>
        <dbReference type="SAM" id="MobiDB-lite"/>
    </source>
</evidence>
<keyword evidence="12" id="KW-1185">Reference proteome</keyword>
<protein>
    <recommendedName>
        <fullName evidence="10">Zinc finger C2H2 LYAR-type domain-containing protein</fullName>
    </recommendedName>
</protein>
<comment type="similarity">
    <text evidence="7">Belongs to the UPF0743 family.</text>
</comment>
<evidence type="ECO:0000313" key="11">
    <source>
        <dbReference type="EMBL" id="KEZ44438.1"/>
    </source>
</evidence>
<feature type="compositionally biased region" description="Basic residues" evidence="9">
    <location>
        <begin position="313"/>
        <end position="325"/>
    </location>
</feature>
<feature type="domain" description="Zinc finger C2H2 LYAR-type" evidence="10">
    <location>
        <begin position="30"/>
        <end position="57"/>
    </location>
</feature>
<feature type="region of interest" description="Disordered" evidence="9">
    <location>
        <begin position="87"/>
        <end position="132"/>
    </location>
</feature>
<keyword evidence="5" id="KW-0862">Zinc</keyword>
<feature type="compositionally biased region" description="Acidic residues" evidence="9">
    <location>
        <begin position="99"/>
        <end position="116"/>
    </location>
</feature>
<keyword evidence="6" id="KW-0539">Nucleus</keyword>
<dbReference type="PANTHER" id="PTHR13100">
    <property type="entry name" value="CELL GROWTH-REGULATING NUCLEOLAR PROTEIN LYAR"/>
    <property type="match status" value="1"/>
</dbReference>
<dbReference type="PANTHER" id="PTHR13100:SF10">
    <property type="entry name" value="CELL GROWTH-REGULATING NUCLEOLAR PROTEIN"/>
    <property type="match status" value="1"/>
</dbReference>
<dbReference type="AlphaFoldDB" id="A0A084GAS6"/>
<evidence type="ECO:0000313" key="12">
    <source>
        <dbReference type="Proteomes" id="UP000028545"/>
    </source>
</evidence>
<evidence type="ECO:0000256" key="1">
    <source>
        <dbReference type="ARBA" id="ARBA00004123"/>
    </source>
</evidence>
<evidence type="ECO:0000256" key="6">
    <source>
        <dbReference type="ARBA" id="ARBA00023242"/>
    </source>
</evidence>
<sequence length="427" mass="47425">MVSFSCESCGDVLTKKKLDQHRNRCHGATYTCIDCMVYFPGTTYRSHTSCISEEQKYQGALYKNKKTKTAPPPPPAAEPVEFTEAHNQPNMSHKPYVEDVPDDVSEDYGDYEDNSDDDHKSPVELLPEAPTPPPVPEVVNVFDFLVASNTPNASTVNLAHAGAYNEETQLVRYDYDANGYGDGNACTFEGDELIQYGTGPVPTSYQTPAPKVSRKKSKEGTDVKTDKKRKRLHIETDQVMTDAPPVLHSDLTGGMNRLMRPVFPPSPDYSGGDAGPLSPIKKSKHSKHSKGSRQDNASIGNNLLALMATGPKTKTKKKKASKKTRARTEKAAKLLEYRPNSRDSKGEAGNEGQMVVFKPRAELFLSFITKGPESERGCSVNKVLKRYHRERASTGESLPKPAVEKELWRCLRMRRNERGEIVLFAIE</sequence>
<proteinExistence type="inferred from homology"/>
<dbReference type="GO" id="GO:0008270">
    <property type="term" value="F:zinc ion binding"/>
    <property type="evidence" value="ECO:0007669"/>
    <property type="project" value="UniProtKB-KW"/>
</dbReference>
<comment type="caution">
    <text evidence="11">The sequence shown here is derived from an EMBL/GenBank/DDBJ whole genome shotgun (WGS) entry which is preliminary data.</text>
</comment>
<dbReference type="RefSeq" id="XP_016644237.1">
    <property type="nucleotide sequence ID" value="XM_016786231.1"/>
</dbReference>
<dbReference type="EMBL" id="JOWA01000088">
    <property type="protein sequence ID" value="KEZ44438.1"/>
    <property type="molecule type" value="Genomic_DNA"/>
</dbReference>
<evidence type="ECO:0000256" key="3">
    <source>
        <dbReference type="ARBA" id="ARBA00022737"/>
    </source>
</evidence>
<dbReference type="Pfam" id="PF08790">
    <property type="entry name" value="zf-LYAR"/>
    <property type="match status" value="1"/>
</dbReference>
<evidence type="ECO:0000256" key="8">
    <source>
        <dbReference type="PROSITE-ProRule" id="PRU01145"/>
    </source>
</evidence>
<dbReference type="Gene3D" id="3.30.1490.490">
    <property type="match status" value="1"/>
</dbReference>
<dbReference type="InterPro" id="IPR014898">
    <property type="entry name" value="Znf_C2H2_LYAR"/>
</dbReference>
<dbReference type="VEuPathDB" id="FungiDB:SAPIO_CDS3442"/>
<dbReference type="GO" id="GO:0000122">
    <property type="term" value="P:negative regulation of transcription by RNA polymerase II"/>
    <property type="evidence" value="ECO:0007669"/>
    <property type="project" value="TreeGrafter"/>
</dbReference>
<comment type="subcellular location">
    <subcellularLocation>
        <location evidence="1">Nucleus</location>
    </subcellularLocation>
</comment>
<keyword evidence="2" id="KW-0479">Metal-binding</keyword>
<dbReference type="OMA" id="CMVHFYG"/>
<feature type="region of interest" description="Disordered" evidence="9">
    <location>
        <begin position="200"/>
        <end position="229"/>
    </location>
</feature>
<dbReference type="InterPro" id="IPR039999">
    <property type="entry name" value="LYAR"/>
</dbReference>
<dbReference type="GO" id="GO:0006364">
    <property type="term" value="P:rRNA processing"/>
    <property type="evidence" value="ECO:0007669"/>
    <property type="project" value="TreeGrafter"/>
</dbReference>
<evidence type="ECO:0000256" key="7">
    <source>
        <dbReference type="ARBA" id="ARBA00061084"/>
    </source>
</evidence>
<dbReference type="GO" id="GO:0003677">
    <property type="term" value="F:DNA binding"/>
    <property type="evidence" value="ECO:0007669"/>
    <property type="project" value="InterPro"/>
</dbReference>
<dbReference type="FunFam" id="3.30.1490.490:FF:000001">
    <property type="entry name" value="cell growth-regulating nucleolar protein-like"/>
    <property type="match status" value="1"/>
</dbReference>
<feature type="region of interest" description="Disordered" evidence="9">
    <location>
        <begin position="257"/>
        <end position="328"/>
    </location>
</feature>
<dbReference type="PROSITE" id="PS51804">
    <property type="entry name" value="ZF_C2HC_LYAR"/>
    <property type="match status" value="2"/>
</dbReference>
<reference evidence="11 12" key="1">
    <citation type="journal article" date="2014" name="Genome Announc.">
        <title>Draft genome sequence of the pathogenic fungus Scedosporium apiospermum.</title>
        <authorList>
            <person name="Vandeputte P."/>
            <person name="Ghamrawi S."/>
            <person name="Rechenmann M."/>
            <person name="Iltis A."/>
            <person name="Giraud S."/>
            <person name="Fleury M."/>
            <person name="Thornton C."/>
            <person name="Delhaes L."/>
            <person name="Meyer W."/>
            <person name="Papon N."/>
            <person name="Bouchara J.P."/>
        </authorList>
    </citation>
    <scope>NUCLEOTIDE SEQUENCE [LARGE SCALE GENOMIC DNA]</scope>
    <source>
        <strain evidence="11 12">IHEM 14462</strain>
    </source>
</reference>
<dbReference type="InterPro" id="IPR036236">
    <property type="entry name" value="Znf_C2H2_sf"/>
</dbReference>
<dbReference type="GeneID" id="27722514"/>
<dbReference type="Proteomes" id="UP000028545">
    <property type="component" value="Unassembled WGS sequence"/>
</dbReference>
<dbReference type="HOGENOM" id="CLU_024874_1_0_1"/>
<evidence type="ECO:0000259" key="10">
    <source>
        <dbReference type="Pfam" id="PF08790"/>
    </source>
</evidence>
<dbReference type="KEGG" id="sapo:SAPIO_CDS3442"/>
<dbReference type="GO" id="GO:0005730">
    <property type="term" value="C:nucleolus"/>
    <property type="evidence" value="ECO:0007669"/>
    <property type="project" value="TreeGrafter"/>
</dbReference>
<dbReference type="OrthoDB" id="21474at2759"/>
<name>A0A084GAS6_PSEDA</name>
<feature type="compositionally biased region" description="Basic residues" evidence="9">
    <location>
        <begin position="281"/>
        <end position="291"/>
    </location>
</feature>
<evidence type="ECO:0000256" key="5">
    <source>
        <dbReference type="ARBA" id="ARBA00022833"/>
    </source>
</evidence>
<dbReference type="SUPFAM" id="SSF57667">
    <property type="entry name" value="beta-beta-alpha zinc fingers"/>
    <property type="match status" value="2"/>
</dbReference>
<evidence type="ECO:0000256" key="2">
    <source>
        <dbReference type="ARBA" id="ARBA00022723"/>
    </source>
</evidence>
<gene>
    <name evidence="11" type="ORF">SAPIO_CDS3442</name>
</gene>
<accession>A0A084GAS6</accession>
<organism evidence="11 12">
    <name type="scientific">Pseudallescheria apiosperma</name>
    <name type="common">Scedosporium apiospermum</name>
    <dbReference type="NCBI Taxonomy" id="563466"/>
    <lineage>
        <taxon>Eukaryota</taxon>
        <taxon>Fungi</taxon>
        <taxon>Dikarya</taxon>
        <taxon>Ascomycota</taxon>
        <taxon>Pezizomycotina</taxon>
        <taxon>Sordariomycetes</taxon>
        <taxon>Hypocreomycetidae</taxon>
        <taxon>Microascales</taxon>
        <taxon>Microascaceae</taxon>
        <taxon>Scedosporium</taxon>
    </lineage>
</organism>
<keyword evidence="3" id="KW-0677">Repeat</keyword>